<keyword evidence="6" id="KW-1185">Reference proteome</keyword>
<keyword evidence="2" id="KW-0560">Oxidoreductase</keyword>
<comment type="cofactor">
    <cofactor evidence="4">
        <name>heme</name>
        <dbReference type="ChEBI" id="CHEBI:30413"/>
    </cofactor>
</comment>
<dbReference type="GO" id="GO:0005506">
    <property type="term" value="F:iron ion binding"/>
    <property type="evidence" value="ECO:0007669"/>
    <property type="project" value="InterPro"/>
</dbReference>
<dbReference type="GO" id="GO:0016705">
    <property type="term" value="F:oxidoreductase activity, acting on paired donors, with incorporation or reduction of molecular oxygen"/>
    <property type="evidence" value="ECO:0007669"/>
    <property type="project" value="InterPro"/>
</dbReference>
<dbReference type="PRINTS" id="PR00463">
    <property type="entry name" value="EP450I"/>
</dbReference>
<reference evidence="5" key="1">
    <citation type="submission" date="2016-12" db="EMBL/GenBank/DDBJ databases">
        <title>The genomes of Aspergillus section Nigri reveals drivers in fungal speciation.</title>
        <authorList>
            <consortium name="DOE Joint Genome Institute"/>
            <person name="Vesth T.C."/>
            <person name="Nybo J."/>
            <person name="Theobald S."/>
            <person name="Brandl J."/>
            <person name="Frisvad J.C."/>
            <person name="Nielsen K.F."/>
            <person name="Lyhne E.K."/>
            <person name="Kogle M.E."/>
            <person name="Kuo A."/>
            <person name="Riley R."/>
            <person name="Clum A."/>
            <person name="Nolan M."/>
            <person name="Lipzen A."/>
            <person name="Salamov A."/>
            <person name="Henrissat B."/>
            <person name="Wiebenga A."/>
            <person name="De Vries R.P."/>
            <person name="Grigoriev I.V."/>
            <person name="Mortensen U.H."/>
            <person name="Andersen M.R."/>
            <person name="Baker S.E."/>
        </authorList>
    </citation>
    <scope>NUCLEOTIDE SEQUENCE [LARGE SCALE GENOMIC DNA]</scope>
    <source>
        <strain evidence="5">CBS 115656</strain>
    </source>
</reference>
<sequence length="417" mass="47797">MLFLVLASCLVLLAWVCREVFFAPLSNLLGLFLARFTVLREFASVYRGRYELENIQLHRRYGNGSVVRLAPGWYSLNTPGAAAELDRHVTKRRKIASLYSMTAILLFEAVIDRKAEALCCRFKEFAATGQLFDVRCWMQFFAFDVIGEISVCPRWDHNGILKAIRHTILYGAHMGIFSWLHWHVATFAQDRLGKDTILTKLLQWQAEKKRNVTRLDIFNTVGSNIAAGMDTIAISLGTAMYMLLKHPSALRKLREEIDGFAVNEQINTSFLFKQASHMPYLQACIKETFRIHPPISYSLVRIVPETGAVIDGTFFPPETTVGVNPWALHYNEQIFGPDASVFRPERWMQDHETILKFSCGAYMCLGKSLAQLEMSKLLPQLFRIFNFKLVDYDRPWHTSSAWLVEQTYRCTVSTRDG</sequence>
<feature type="binding site" description="axial binding residue" evidence="4">
    <location>
        <position position="364"/>
    </location>
    <ligand>
        <name>heme</name>
        <dbReference type="ChEBI" id="CHEBI:30413"/>
    </ligand>
    <ligandPart>
        <name>Fe</name>
        <dbReference type="ChEBI" id="CHEBI:18248"/>
    </ligandPart>
</feature>
<accession>A0A318YY49</accession>
<dbReference type="OrthoDB" id="3934656at2759"/>
<evidence type="ECO:0000256" key="1">
    <source>
        <dbReference type="ARBA" id="ARBA00010617"/>
    </source>
</evidence>
<dbReference type="GO" id="GO:0020037">
    <property type="term" value="F:heme binding"/>
    <property type="evidence" value="ECO:0007669"/>
    <property type="project" value="InterPro"/>
</dbReference>
<keyword evidence="4" id="KW-0349">Heme</keyword>
<evidence type="ECO:0000256" key="4">
    <source>
        <dbReference type="PIRSR" id="PIRSR602401-1"/>
    </source>
</evidence>
<gene>
    <name evidence="5" type="ORF">BO87DRAFT_446775</name>
</gene>
<evidence type="ECO:0000256" key="2">
    <source>
        <dbReference type="ARBA" id="ARBA00023002"/>
    </source>
</evidence>
<dbReference type="AlphaFoldDB" id="A0A318YY49"/>
<keyword evidence="3" id="KW-0503">Monooxygenase</keyword>
<dbReference type="GeneID" id="37130701"/>
<dbReference type="InterPro" id="IPR036396">
    <property type="entry name" value="Cyt_P450_sf"/>
</dbReference>
<organism evidence="5 6">
    <name type="scientific">Aspergillus neoniger (strain CBS 115656)</name>
    <dbReference type="NCBI Taxonomy" id="1448310"/>
    <lineage>
        <taxon>Eukaryota</taxon>
        <taxon>Fungi</taxon>
        <taxon>Dikarya</taxon>
        <taxon>Ascomycota</taxon>
        <taxon>Pezizomycotina</taxon>
        <taxon>Eurotiomycetes</taxon>
        <taxon>Eurotiomycetidae</taxon>
        <taxon>Eurotiales</taxon>
        <taxon>Aspergillaceae</taxon>
        <taxon>Aspergillus</taxon>
        <taxon>Aspergillus subgen. Circumdati</taxon>
    </lineage>
</organism>
<dbReference type="SUPFAM" id="SSF48264">
    <property type="entry name" value="Cytochrome P450"/>
    <property type="match status" value="1"/>
</dbReference>
<dbReference type="EMBL" id="KZ821486">
    <property type="protein sequence ID" value="PYH29862.1"/>
    <property type="molecule type" value="Genomic_DNA"/>
</dbReference>
<comment type="similarity">
    <text evidence="1">Belongs to the cytochrome P450 family.</text>
</comment>
<dbReference type="PANTHER" id="PTHR24305">
    <property type="entry name" value="CYTOCHROME P450"/>
    <property type="match status" value="1"/>
</dbReference>
<evidence type="ECO:0000313" key="5">
    <source>
        <dbReference type="EMBL" id="PYH29862.1"/>
    </source>
</evidence>
<dbReference type="PANTHER" id="PTHR24305:SF190">
    <property type="entry name" value="P450, PUTATIVE (EUROFUNG)-RELATED"/>
    <property type="match status" value="1"/>
</dbReference>
<dbReference type="RefSeq" id="XP_025475340.1">
    <property type="nucleotide sequence ID" value="XM_025628245.1"/>
</dbReference>
<dbReference type="InterPro" id="IPR050121">
    <property type="entry name" value="Cytochrome_P450_monoxygenase"/>
</dbReference>
<protein>
    <submittedName>
        <fullName evidence="5">Cytochrome P450</fullName>
    </submittedName>
</protein>
<dbReference type="PRINTS" id="PR00385">
    <property type="entry name" value="P450"/>
</dbReference>
<dbReference type="InterPro" id="IPR002401">
    <property type="entry name" value="Cyt_P450_E_grp-I"/>
</dbReference>
<proteinExistence type="inferred from homology"/>
<dbReference type="InterPro" id="IPR001128">
    <property type="entry name" value="Cyt_P450"/>
</dbReference>
<dbReference type="Pfam" id="PF00067">
    <property type="entry name" value="p450"/>
    <property type="match status" value="1"/>
</dbReference>
<evidence type="ECO:0000256" key="3">
    <source>
        <dbReference type="ARBA" id="ARBA00023033"/>
    </source>
</evidence>
<dbReference type="Proteomes" id="UP000247647">
    <property type="component" value="Unassembled WGS sequence"/>
</dbReference>
<dbReference type="Gene3D" id="1.10.630.10">
    <property type="entry name" value="Cytochrome P450"/>
    <property type="match status" value="1"/>
</dbReference>
<dbReference type="GO" id="GO:0004497">
    <property type="term" value="F:monooxygenase activity"/>
    <property type="evidence" value="ECO:0007669"/>
    <property type="project" value="UniProtKB-KW"/>
</dbReference>
<name>A0A318YY49_ASPNB</name>
<evidence type="ECO:0000313" key="6">
    <source>
        <dbReference type="Proteomes" id="UP000247647"/>
    </source>
</evidence>
<keyword evidence="4" id="KW-0479">Metal-binding</keyword>
<keyword evidence="4" id="KW-0408">Iron</keyword>